<dbReference type="RefSeq" id="WP_073392792.1">
    <property type="nucleotide sequence ID" value="NZ_FRBX01000001.1"/>
</dbReference>
<gene>
    <name evidence="1" type="ORF">B0A72_15095</name>
    <name evidence="2" type="ORF">SAMN05444387_0053</name>
</gene>
<keyword evidence="3" id="KW-1185">Reference proteome</keyword>
<name>A0AB36NYF3_9FLAO</name>
<dbReference type="AlphaFoldDB" id="A0AB36NYF3"/>
<dbReference type="Proteomes" id="UP000198431">
    <property type="component" value="Unassembled WGS sequence"/>
</dbReference>
<evidence type="ECO:0000313" key="1">
    <source>
        <dbReference type="EMBL" id="OXB03265.1"/>
    </source>
</evidence>
<protein>
    <submittedName>
        <fullName evidence="1">Uncharacterized protein</fullName>
    </submittedName>
</protein>
<comment type="caution">
    <text evidence="1">The sequence shown here is derived from an EMBL/GenBank/DDBJ whole genome shotgun (WGS) entry which is preliminary data.</text>
</comment>
<dbReference type="Proteomes" id="UP000184216">
    <property type="component" value="Unassembled WGS sequence"/>
</dbReference>
<dbReference type="EMBL" id="MUHB01000014">
    <property type="protein sequence ID" value="OXB03265.1"/>
    <property type="molecule type" value="Genomic_DNA"/>
</dbReference>
<sequence length="203" mass="24004">MENKYQEKVDKEVIEIINPIRNNWDNFTEKELEIFLKKIGNICRDETSLLRKNILSDNELAKDLLEIGDKYNNNSKILIEIISSINNMNKRYGLEITDDIFKFLITQTKNKKVNFYVSIFITELPQFASYAHKWDYIMSIPNIAPKEKSINTFYRIINDNINNIPDRYKIDAIKIFDKTLLNSNLHETTVKKYSKIIIELIES</sequence>
<evidence type="ECO:0000313" key="2">
    <source>
        <dbReference type="EMBL" id="SHL21841.1"/>
    </source>
</evidence>
<proteinExistence type="predicted"/>
<accession>A0AB36NYF3</accession>
<evidence type="ECO:0000313" key="4">
    <source>
        <dbReference type="Proteomes" id="UP000198431"/>
    </source>
</evidence>
<dbReference type="EMBL" id="FRBX01000001">
    <property type="protein sequence ID" value="SHL21841.1"/>
    <property type="molecule type" value="Genomic_DNA"/>
</dbReference>
<organism evidence="1 4">
    <name type="scientific">Flavobacterium pectinovorum</name>
    <dbReference type="NCBI Taxonomy" id="29533"/>
    <lineage>
        <taxon>Bacteria</taxon>
        <taxon>Pseudomonadati</taxon>
        <taxon>Bacteroidota</taxon>
        <taxon>Flavobacteriia</taxon>
        <taxon>Flavobacteriales</taxon>
        <taxon>Flavobacteriaceae</taxon>
        <taxon>Flavobacterium</taxon>
    </lineage>
</organism>
<reference evidence="1 4" key="1">
    <citation type="submission" date="2016-11" db="EMBL/GenBank/DDBJ databases">
        <title>Whole genomes of Flavobacteriaceae.</title>
        <authorList>
            <person name="Stine C."/>
            <person name="Li C."/>
            <person name="Tadesse D."/>
        </authorList>
    </citation>
    <scope>NUCLEOTIDE SEQUENCE [LARGE SCALE GENOMIC DNA]</scope>
    <source>
        <strain evidence="1 4">ATCC 19366</strain>
    </source>
</reference>
<evidence type="ECO:0000313" key="3">
    <source>
        <dbReference type="Proteomes" id="UP000184216"/>
    </source>
</evidence>
<reference evidence="2 3" key="2">
    <citation type="submission" date="2016-11" db="EMBL/GenBank/DDBJ databases">
        <authorList>
            <person name="Varghese N."/>
            <person name="Submissions S."/>
        </authorList>
    </citation>
    <scope>NUCLEOTIDE SEQUENCE [LARGE SCALE GENOMIC DNA]</scope>
    <source>
        <strain evidence="2 3">DSM 6368</strain>
    </source>
</reference>